<keyword evidence="3" id="KW-0539">Nucleus</keyword>
<sequence>MAESTRRSGRQRRVNPKYAHDGWDKETLRILRASSESSGSSPDESSQSGDLQEDDDFITAQADAAPDISSQGETASAFLTQSSDVDTHDEEEDDQIRVSSDENIPDAPRMRNNIRSVYANAASTTAHSRGLQSGHHLRAKGSAYPITFGPEIGDLFDVLQARDTWLKGRDVTIPSRRTLSAAIKAPSFSRKCSVETRQESGAEDTKTLDSLPLGESISRNQLAQEIPEEDLYSKYLLRGRPSHSIIIGPRGNQRKIALDYLSALDFGQAWVKYSEQEITQTVPSRYHEGWLVNVGDKVQSLAWAPSDGPVQYLAAAVRCSSTQRRLACEEERDRPAFYSSPPYPSSIQIWAFHTKSTEYPGVRKLSMNTEPYLSIVLATEWGNIRQLKWCPVDRVRGMGDEQEHPGKTTTDIHVLGVISSDGCARVLAVPLPAGSGSVTSTSLRMERAGIILRPPPETIFTTLAFMSPTDLILGAGDGSVHLFDLTEQAHDDGTCRSYVRHQLHHTCVIALCAALPSPFSTFVASTSASGDLMLTDLRNPDQDRISLPRACFPNRDLIFSPFSRSFLTALDRAGNTRLEANSATFVVCHHLRQFPNSLKVAKLPDYSGAATALAGSRWHPSIVVGNARGQIFATNYLRRVLPYRKNAPRQAASAYLQKICEYDWRALAVEEGGQKENTLGKRKDIDLYHGQDAKAGVSRFDEGFKLEKIEVGNVPPSKKKSQRMEVGATEAIFEEEQAVTAIDWNPNAPCAGLVAIGWGSGIFRVQDLAHDAE</sequence>
<evidence type="ECO:0000256" key="2">
    <source>
        <dbReference type="ARBA" id="ARBA00023163"/>
    </source>
</evidence>
<keyword evidence="6" id="KW-1185">Reference proteome</keyword>
<dbReference type="GO" id="GO:0006383">
    <property type="term" value="P:transcription by RNA polymerase III"/>
    <property type="evidence" value="ECO:0007669"/>
    <property type="project" value="TreeGrafter"/>
</dbReference>
<feature type="compositionally biased region" description="Polar residues" evidence="4">
    <location>
        <begin position="68"/>
        <end position="84"/>
    </location>
</feature>
<feature type="compositionally biased region" description="Basic and acidic residues" evidence="4">
    <location>
        <begin position="18"/>
        <end position="29"/>
    </location>
</feature>
<reference evidence="5 6" key="1">
    <citation type="submission" date="2015-01" db="EMBL/GenBank/DDBJ databases">
        <title>The Genome Sequence of Rhinocladiella mackenzie CBS 650.93.</title>
        <authorList>
            <consortium name="The Broad Institute Genomics Platform"/>
            <person name="Cuomo C."/>
            <person name="de Hoog S."/>
            <person name="Gorbushina A."/>
            <person name="Stielow B."/>
            <person name="Teixiera M."/>
            <person name="Abouelleil A."/>
            <person name="Chapman S.B."/>
            <person name="Priest M."/>
            <person name="Young S.K."/>
            <person name="Wortman J."/>
            <person name="Nusbaum C."/>
            <person name="Birren B."/>
        </authorList>
    </citation>
    <scope>NUCLEOTIDE SEQUENCE [LARGE SCALE GENOMIC DNA]</scope>
    <source>
        <strain evidence="5 6">CBS 650.93</strain>
    </source>
</reference>
<evidence type="ECO:0000313" key="5">
    <source>
        <dbReference type="EMBL" id="KIW99440.1"/>
    </source>
</evidence>
<proteinExistence type="predicted"/>
<organism evidence="5 6">
    <name type="scientific">Rhinocladiella mackenziei CBS 650.93</name>
    <dbReference type="NCBI Taxonomy" id="1442369"/>
    <lineage>
        <taxon>Eukaryota</taxon>
        <taxon>Fungi</taxon>
        <taxon>Dikarya</taxon>
        <taxon>Ascomycota</taxon>
        <taxon>Pezizomycotina</taxon>
        <taxon>Eurotiomycetes</taxon>
        <taxon>Chaetothyriomycetidae</taxon>
        <taxon>Chaetothyriales</taxon>
        <taxon>Herpotrichiellaceae</taxon>
        <taxon>Rhinocladiella</taxon>
    </lineage>
</organism>
<protein>
    <recommendedName>
        <fullName evidence="7">WD40 repeat-like protein</fullName>
    </recommendedName>
</protein>
<keyword evidence="2" id="KW-0804">Transcription</keyword>
<dbReference type="InterPro" id="IPR036322">
    <property type="entry name" value="WD40_repeat_dom_sf"/>
</dbReference>
<dbReference type="HOGENOM" id="CLU_018776_0_0_1"/>
<gene>
    <name evidence="5" type="ORF">Z518_11179</name>
</gene>
<evidence type="ECO:0000256" key="4">
    <source>
        <dbReference type="SAM" id="MobiDB-lite"/>
    </source>
</evidence>
<accession>A0A0D2I874</accession>
<feature type="compositionally biased region" description="Low complexity" evidence="4">
    <location>
        <begin position="34"/>
        <end position="50"/>
    </location>
</feature>
<dbReference type="GO" id="GO:0005634">
    <property type="term" value="C:nucleus"/>
    <property type="evidence" value="ECO:0007669"/>
    <property type="project" value="UniProtKB-SubCell"/>
</dbReference>
<dbReference type="GeneID" id="25299250"/>
<dbReference type="InterPro" id="IPR052416">
    <property type="entry name" value="GTF3C_component"/>
</dbReference>
<dbReference type="AlphaFoldDB" id="A0A0D2I874"/>
<feature type="region of interest" description="Disordered" evidence="4">
    <location>
        <begin position="1"/>
        <end position="111"/>
    </location>
</feature>
<dbReference type="InterPro" id="IPR015943">
    <property type="entry name" value="WD40/YVTN_repeat-like_dom_sf"/>
</dbReference>
<dbReference type="PANTHER" id="PTHR15052">
    <property type="entry name" value="RNA POLYMERASE III TRANSCRIPTION INITIATION FACTOR COMPLEX SUBUNIT"/>
    <property type="match status" value="1"/>
</dbReference>
<dbReference type="VEuPathDB" id="FungiDB:Z518_11179"/>
<evidence type="ECO:0008006" key="7">
    <source>
        <dbReference type="Google" id="ProtNLM"/>
    </source>
</evidence>
<dbReference type="Proteomes" id="UP000053617">
    <property type="component" value="Unassembled WGS sequence"/>
</dbReference>
<dbReference type="RefSeq" id="XP_013266577.1">
    <property type="nucleotide sequence ID" value="XM_013411123.1"/>
</dbReference>
<dbReference type="SUPFAM" id="SSF50978">
    <property type="entry name" value="WD40 repeat-like"/>
    <property type="match status" value="1"/>
</dbReference>
<evidence type="ECO:0000256" key="3">
    <source>
        <dbReference type="ARBA" id="ARBA00023242"/>
    </source>
</evidence>
<dbReference type="OrthoDB" id="4703at2759"/>
<comment type="subcellular location">
    <subcellularLocation>
        <location evidence="1">Nucleus</location>
    </subcellularLocation>
</comment>
<dbReference type="PANTHER" id="PTHR15052:SF2">
    <property type="entry name" value="GENERAL TRANSCRIPTION FACTOR 3C POLYPEPTIDE 2"/>
    <property type="match status" value="1"/>
</dbReference>
<dbReference type="STRING" id="1442369.A0A0D2I874"/>
<dbReference type="GO" id="GO:0000127">
    <property type="term" value="C:transcription factor TFIIIC complex"/>
    <property type="evidence" value="ECO:0007669"/>
    <property type="project" value="TreeGrafter"/>
</dbReference>
<evidence type="ECO:0000313" key="6">
    <source>
        <dbReference type="Proteomes" id="UP000053617"/>
    </source>
</evidence>
<name>A0A0D2I874_9EURO</name>
<dbReference type="EMBL" id="KN847486">
    <property type="protein sequence ID" value="KIW99440.1"/>
    <property type="molecule type" value="Genomic_DNA"/>
</dbReference>
<dbReference type="Gene3D" id="2.130.10.10">
    <property type="entry name" value="YVTN repeat-like/Quinoprotein amine dehydrogenase"/>
    <property type="match status" value="1"/>
</dbReference>
<evidence type="ECO:0000256" key="1">
    <source>
        <dbReference type="ARBA" id="ARBA00004123"/>
    </source>
</evidence>